<comment type="caution">
    <text evidence="1">The sequence shown here is derived from an EMBL/GenBank/DDBJ whole genome shotgun (WGS) entry which is preliminary data.</text>
</comment>
<proteinExistence type="predicted"/>
<dbReference type="InterPro" id="IPR012106">
    <property type="entry name" value="Phage_Mu_Gp1"/>
</dbReference>
<keyword evidence="2" id="KW-1185">Reference proteome</keyword>
<protein>
    <submittedName>
        <fullName evidence="1">Uncharacterized protein</fullName>
    </submittedName>
</protein>
<dbReference type="RefSeq" id="WP_228848065.1">
    <property type="nucleotide sequence ID" value="NZ_JADCKQ010000003.1"/>
</dbReference>
<name>A0A8J7LVH9_9RHOB</name>
<sequence>MRPASGGQVKWNTRGEELLRARSYRYLSPVFSAAKRTGAVSRMVSAGLTNNPNLDLIALNRDGAEQENDLMDKTVLEALGVNSDGTPAQAVAAITALKEAETTALNPGRVGLGWGLGELLTFHT</sequence>
<dbReference type="Proteomes" id="UP000640583">
    <property type="component" value="Unassembled WGS sequence"/>
</dbReference>
<gene>
    <name evidence="1" type="ORF">H1D41_06205</name>
</gene>
<dbReference type="AlphaFoldDB" id="A0A8J7LVH9"/>
<organism evidence="1 2">
    <name type="scientific">Halocynthiibacter styelae</name>
    <dbReference type="NCBI Taxonomy" id="2761955"/>
    <lineage>
        <taxon>Bacteria</taxon>
        <taxon>Pseudomonadati</taxon>
        <taxon>Pseudomonadota</taxon>
        <taxon>Alphaproteobacteria</taxon>
        <taxon>Rhodobacterales</taxon>
        <taxon>Paracoccaceae</taxon>
        <taxon>Halocynthiibacter</taxon>
    </lineage>
</organism>
<accession>A0A8J7LVH9</accession>
<evidence type="ECO:0000313" key="2">
    <source>
        <dbReference type="Proteomes" id="UP000640583"/>
    </source>
</evidence>
<evidence type="ECO:0000313" key="1">
    <source>
        <dbReference type="EMBL" id="MBI1493222.1"/>
    </source>
</evidence>
<reference evidence="1" key="1">
    <citation type="submission" date="2020-10" db="EMBL/GenBank/DDBJ databases">
        <title>Paenihalocynthiibacter styelae gen. nov., sp. nov., isolated from stalked sea squirt Styela clava.</title>
        <authorList>
            <person name="Kim Y.-O."/>
            <person name="Yoon J.-H."/>
        </authorList>
    </citation>
    <scope>NUCLEOTIDE SEQUENCE</scope>
    <source>
        <strain evidence="1">MYP1-1</strain>
    </source>
</reference>
<dbReference type="Pfam" id="PF10123">
    <property type="entry name" value="Mu-like_Pro"/>
    <property type="match status" value="1"/>
</dbReference>
<dbReference type="EMBL" id="JADCKQ010000003">
    <property type="protein sequence ID" value="MBI1493222.1"/>
    <property type="molecule type" value="Genomic_DNA"/>
</dbReference>